<dbReference type="EMBL" id="FQXI01000001">
    <property type="protein sequence ID" value="SHH04427.1"/>
    <property type="molecule type" value="Genomic_DNA"/>
</dbReference>
<feature type="domain" description="HIRAN" evidence="3">
    <location>
        <begin position="3"/>
        <end position="56"/>
    </location>
</feature>
<dbReference type="RefSeq" id="WP_073183287.1">
    <property type="nucleotide sequence ID" value="NZ_FQXI01000001.1"/>
</dbReference>
<dbReference type="AlphaFoldDB" id="A0A1M5PRD1"/>
<dbReference type="GO" id="GO:0008270">
    <property type="term" value="F:zinc ion binding"/>
    <property type="evidence" value="ECO:0007669"/>
    <property type="project" value="InterPro"/>
</dbReference>
<accession>A0A1M5PRD1</accession>
<dbReference type="OrthoDB" id="1650885at2"/>
<keyword evidence="2" id="KW-0378">Hydrolase</keyword>
<evidence type="ECO:0000256" key="2">
    <source>
        <dbReference type="ARBA" id="ARBA00022801"/>
    </source>
</evidence>
<organism evidence="4 5">
    <name type="scientific">Anaerosphaera aminiphila DSM 21120</name>
    <dbReference type="NCBI Taxonomy" id="1120995"/>
    <lineage>
        <taxon>Bacteria</taxon>
        <taxon>Bacillati</taxon>
        <taxon>Bacillota</taxon>
        <taxon>Tissierellia</taxon>
        <taxon>Tissierellales</taxon>
        <taxon>Peptoniphilaceae</taxon>
        <taxon>Anaerosphaera</taxon>
    </lineage>
</organism>
<dbReference type="STRING" id="1120995.SAMN02745245_00441"/>
<name>A0A1M5PRD1_9FIRM</name>
<dbReference type="Proteomes" id="UP000184032">
    <property type="component" value="Unassembled WGS sequence"/>
</dbReference>
<dbReference type="GO" id="GO:0016818">
    <property type="term" value="F:hydrolase activity, acting on acid anhydrides, in phosphorus-containing anhydrides"/>
    <property type="evidence" value="ECO:0007669"/>
    <property type="project" value="InterPro"/>
</dbReference>
<dbReference type="GO" id="GO:0003676">
    <property type="term" value="F:nucleic acid binding"/>
    <property type="evidence" value="ECO:0007669"/>
    <property type="project" value="InterPro"/>
</dbReference>
<evidence type="ECO:0000259" key="3">
    <source>
        <dbReference type="Pfam" id="PF08797"/>
    </source>
</evidence>
<reference evidence="4 5" key="1">
    <citation type="submission" date="2016-11" db="EMBL/GenBank/DDBJ databases">
        <authorList>
            <person name="Jaros S."/>
            <person name="Januszkiewicz K."/>
            <person name="Wedrychowicz H."/>
        </authorList>
    </citation>
    <scope>NUCLEOTIDE SEQUENCE [LARGE SCALE GENOMIC DNA]</scope>
    <source>
        <strain evidence="4 5">DSM 21120</strain>
    </source>
</reference>
<dbReference type="Pfam" id="PF08797">
    <property type="entry name" value="HIRAN"/>
    <property type="match status" value="1"/>
</dbReference>
<sequence>MENLFITVTGLKHYKASELLEVGMKLICIKDYDNKYDQDAMVVVTEDMYIVGYVANSPHTVIKGTKSAGRVYDYFNLGAYLEVMFITKDASICRVINQDISDVFKNGVADVFEEIFEDFQDE</sequence>
<evidence type="ECO:0000313" key="4">
    <source>
        <dbReference type="EMBL" id="SHH04427.1"/>
    </source>
</evidence>
<dbReference type="InterPro" id="IPR014905">
    <property type="entry name" value="HIRAN"/>
</dbReference>
<keyword evidence="1" id="KW-0479">Metal-binding</keyword>
<dbReference type="Gene3D" id="3.30.70.2330">
    <property type="match status" value="1"/>
</dbReference>
<proteinExistence type="predicted"/>
<protein>
    <recommendedName>
        <fullName evidence="3">HIRAN domain-containing protein</fullName>
    </recommendedName>
</protein>
<evidence type="ECO:0000256" key="1">
    <source>
        <dbReference type="ARBA" id="ARBA00022723"/>
    </source>
</evidence>
<gene>
    <name evidence="4" type="ORF">SAMN02745245_00441</name>
</gene>
<keyword evidence="5" id="KW-1185">Reference proteome</keyword>
<evidence type="ECO:0000313" key="5">
    <source>
        <dbReference type="Proteomes" id="UP000184032"/>
    </source>
</evidence>